<evidence type="ECO:0000313" key="7">
    <source>
        <dbReference type="EMBL" id="GFZ31089.1"/>
    </source>
</evidence>
<evidence type="ECO:0000259" key="6">
    <source>
        <dbReference type="PROSITE" id="PS50885"/>
    </source>
</evidence>
<comment type="caution">
    <text evidence="7">The sequence shown here is derived from an EMBL/GenBank/DDBJ whole genome shotgun (WGS) entry which is preliminary data.</text>
</comment>
<feature type="transmembrane region" description="Helical" evidence="5">
    <location>
        <begin position="275"/>
        <end position="298"/>
    </location>
</feature>
<keyword evidence="5" id="KW-0812">Transmembrane</keyword>
<dbReference type="PANTHER" id="PTHR34220">
    <property type="entry name" value="SENSOR HISTIDINE KINASE YPDA"/>
    <property type="match status" value="1"/>
</dbReference>
<comment type="subcellular location">
    <subcellularLocation>
        <location evidence="1">Membrane</location>
    </subcellularLocation>
</comment>
<dbReference type="InterPro" id="IPR010559">
    <property type="entry name" value="Sig_transdc_His_kin_internal"/>
</dbReference>
<dbReference type="SMART" id="SM00387">
    <property type="entry name" value="HATPase_c"/>
    <property type="match status" value="1"/>
</dbReference>
<proteinExistence type="predicted"/>
<dbReference type="InterPro" id="IPR003594">
    <property type="entry name" value="HATPase_dom"/>
</dbReference>
<dbReference type="PANTHER" id="PTHR34220:SF7">
    <property type="entry name" value="SENSOR HISTIDINE KINASE YPDA"/>
    <property type="match status" value="1"/>
</dbReference>
<keyword evidence="5" id="KW-0472">Membrane</keyword>
<accession>A0ABQ1E8K4</accession>
<evidence type="ECO:0000256" key="1">
    <source>
        <dbReference type="ARBA" id="ARBA00004370"/>
    </source>
</evidence>
<keyword evidence="2" id="KW-0597">Phosphoprotein</keyword>
<keyword evidence="3" id="KW-0808">Transferase</keyword>
<name>A0ABQ1E8K4_9CLOT</name>
<sequence>MIDKRKYKNSLVFRITGGTVTVIILLLLVLVTSNFYSLYVVKNNTINSAMNEMRIHINNMNNCFDNAINDLNEIVLGINNQVDLKNGDESTRYFETKRLQDILIERMNISKTTDVYSIYNSSADLLLMSVSSRVTSKEKIELDNIIRKDLLNRRYSVKDLWSPIKLDNKWFFFKMYRFSDNIIVGFIKADTLMALVDLKGGNIDEQIVLTDSLGNSLSKAGNINFTDIPSKLANESEVVNNFDNKYIMVSTRVDSSKARLSTLIEEKGVLLGLGYIQWFIAILGIVSLILMPYIIYYLNREILRPVKGLVLGTRQVEQGNFEYRVNEEVDSLEFNTLIHSFNSMIKEIKTLKISAYEEKLELNKAELRYLQTQIRPHFFLNALTTIHSLAYKDKNEEIREFIDALSNHLRYMFRGGLNKVSIKEEIERIKDYFYMQEIKFPNSVFYIIDIEESTEQEHIPQLLILTFVENAFKHSMTLEDMLSIFIKTERCIFDGKDSVRIIIEDNGEGFPEDIIKKVNDDSSAYISDGYRIGIINIKRTLELLYGKDNLLKISNEEPMGGKVEIVIPLEKGDEIEINNSRG</sequence>
<dbReference type="Pfam" id="PF00672">
    <property type="entry name" value="HAMP"/>
    <property type="match status" value="1"/>
</dbReference>
<dbReference type="InterPro" id="IPR036890">
    <property type="entry name" value="HATPase_C_sf"/>
</dbReference>
<feature type="transmembrane region" description="Helical" evidence="5">
    <location>
        <begin position="12"/>
        <end position="36"/>
    </location>
</feature>
<dbReference type="InterPro" id="IPR050640">
    <property type="entry name" value="Bact_2-comp_sensor_kinase"/>
</dbReference>
<dbReference type="CDD" id="cd06225">
    <property type="entry name" value="HAMP"/>
    <property type="match status" value="1"/>
</dbReference>
<dbReference type="PROSITE" id="PS50885">
    <property type="entry name" value="HAMP"/>
    <property type="match status" value="1"/>
</dbReference>
<evidence type="ECO:0000256" key="3">
    <source>
        <dbReference type="ARBA" id="ARBA00022679"/>
    </source>
</evidence>
<dbReference type="RefSeq" id="WP_206869194.1">
    <property type="nucleotide sequence ID" value="NZ_BMBA01000001.1"/>
</dbReference>
<keyword evidence="8" id="KW-1185">Reference proteome</keyword>
<dbReference type="Pfam" id="PF06580">
    <property type="entry name" value="His_kinase"/>
    <property type="match status" value="1"/>
</dbReference>
<gene>
    <name evidence="7" type="ORF">CSC2_16150</name>
</gene>
<dbReference type="Gene3D" id="3.30.565.10">
    <property type="entry name" value="Histidine kinase-like ATPase, C-terminal domain"/>
    <property type="match status" value="1"/>
</dbReference>
<dbReference type="Pfam" id="PF02518">
    <property type="entry name" value="HATPase_c"/>
    <property type="match status" value="1"/>
</dbReference>
<dbReference type="Gene3D" id="6.10.340.10">
    <property type="match status" value="1"/>
</dbReference>
<protein>
    <submittedName>
        <fullName evidence="7">Histidine kinase</fullName>
    </submittedName>
</protein>
<feature type="domain" description="HAMP" evidence="6">
    <location>
        <begin position="300"/>
        <end position="353"/>
    </location>
</feature>
<keyword evidence="5" id="KW-1133">Transmembrane helix</keyword>
<dbReference type="Proteomes" id="UP000663802">
    <property type="component" value="Unassembled WGS sequence"/>
</dbReference>
<evidence type="ECO:0000256" key="4">
    <source>
        <dbReference type="ARBA" id="ARBA00022777"/>
    </source>
</evidence>
<dbReference type="EMBL" id="BMBA01000001">
    <property type="protein sequence ID" value="GFZ31089.1"/>
    <property type="molecule type" value="Genomic_DNA"/>
</dbReference>
<evidence type="ECO:0000256" key="2">
    <source>
        <dbReference type="ARBA" id="ARBA00022553"/>
    </source>
</evidence>
<dbReference type="SUPFAM" id="SSF55874">
    <property type="entry name" value="ATPase domain of HSP90 chaperone/DNA topoisomerase II/histidine kinase"/>
    <property type="match status" value="1"/>
</dbReference>
<dbReference type="GO" id="GO:0016301">
    <property type="term" value="F:kinase activity"/>
    <property type="evidence" value="ECO:0007669"/>
    <property type="project" value="UniProtKB-KW"/>
</dbReference>
<keyword evidence="4 7" id="KW-0418">Kinase</keyword>
<organism evidence="7 8">
    <name type="scientific">Clostridium zeae</name>
    <dbReference type="NCBI Taxonomy" id="2759022"/>
    <lineage>
        <taxon>Bacteria</taxon>
        <taxon>Bacillati</taxon>
        <taxon>Bacillota</taxon>
        <taxon>Clostridia</taxon>
        <taxon>Eubacteriales</taxon>
        <taxon>Clostridiaceae</taxon>
        <taxon>Clostridium</taxon>
    </lineage>
</organism>
<reference evidence="7 8" key="1">
    <citation type="journal article" date="2021" name="Int. J. Syst. Evol. Microbiol.">
        <title>Clostridium zeae sp. nov., isolated from corn silage.</title>
        <authorList>
            <person name="Kobayashi H."/>
            <person name="Tanizawa Y."/>
            <person name="Yagura M."/>
            <person name="Sakamoto M."/>
            <person name="Ohkuma M."/>
            <person name="Tohno M."/>
        </authorList>
    </citation>
    <scope>NUCLEOTIDE SEQUENCE [LARGE SCALE GENOMIC DNA]</scope>
    <source>
        <strain evidence="7 8">CSC2</strain>
    </source>
</reference>
<evidence type="ECO:0000313" key="8">
    <source>
        <dbReference type="Proteomes" id="UP000663802"/>
    </source>
</evidence>
<dbReference type="SUPFAM" id="SSF158472">
    <property type="entry name" value="HAMP domain-like"/>
    <property type="match status" value="1"/>
</dbReference>
<evidence type="ECO:0000256" key="5">
    <source>
        <dbReference type="SAM" id="Phobius"/>
    </source>
</evidence>
<dbReference type="SMART" id="SM00304">
    <property type="entry name" value="HAMP"/>
    <property type="match status" value="1"/>
</dbReference>
<dbReference type="InterPro" id="IPR003660">
    <property type="entry name" value="HAMP_dom"/>
</dbReference>